<organism evidence="1">
    <name type="scientific">Human betaherpesvirus 6</name>
    <dbReference type="NCBI Taxonomy" id="10368"/>
    <lineage>
        <taxon>Viruses</taxon>
        <taxon>Duplodnaviria</taxon>
        <taxon>Heunggongvirae</taxon>
        <taxon>Peploviricota</taxon>
        <taxon>Herviviricetes</taxon>
        <taxon>Herpesvirales</taxon>
        <taxon>Orthoherpesviridae</taxon>
        <taxon>Betaherpesvirinae</taxon>
        <taxon>Roseolovirus</taxon>
    </lineage>
</organism>
<accession>A0A5P9U7U0</accession>
<name>A0A5P9U7U0_9BETA</name>
<protein>
    <submittedName>
        <fullName evidence="1">Uncharacterized protein</fullName>
    </submittedName>
</protein>
<proteinExistence type="predicted"/>
<sequence>MFRHRHLPHRSLHQNRLYVQDRHGQRENATWTANSHIYRPRRLPKFLQDVYSDANGFKQPSTSRY</sequence>
<reference evidence="1" key="1">
    <citation type="journal article" date="2018" name="BMC Genomics">
        <title>Comparative genomic, transcriptomic, and proteomic reannotation of human herpesvirus 6.</title>
        <authorList>
            <person name="Greninger A.L."/>
            <person name="Knudsen G.M."/>
            <person name="Roychoudhury P."/>
            <person name="Hanson D.J."/>
            <person name="Sedlak R.H."/>
            <person name="Xie H."/>
            <person name="Guan J."/>
            <person name="Nguyen T."/>
            <person name="Peddu V."/>
            <person name="Boeckh M."/>
            <person name="Huang M.L."/>
            <person name="Cook L."/>
            <person name="Depledge D.P."/>
            <person name="Zerr D.M."/>
            <person name="Koelle D.M."/>
            <person name="Gantt S."/>
            <person name="Yoshikawa T."/>
            <person name="Caserta M."/>
            <person name="Hill J.A."/>
            <person name="Jerome K.R."/>
        </authorList>
    </citation>
    <scope>NUCLEOTIDE SEQUENCE</scope>
    <source>
        <strain evidence="1">HP8H1</strain>
    </source>
</reference>
<evidence type="ECO:0000313" key="1">
    <source>
        <dbReference type="EMBL" id="QFW55206.1"/>
    </source>
</evidence>
<dbReference type="EMBL" id="KY315527">
    <property type="protein sequence ID" value="QFW55206.1"/>
    <property type="molecule type" value="Genomic_DNA"/>
</dbReference>